<reference evidence="10" key="1">
    <citation type="submission" date="2010-08" db="EMBL/GenBank/DDBJ databases">
        <authorList>
            <consortium name="Caenorhabditis japonica Sequencing Consortium"/>
            <person name="Wilson R.K."/>
        </authorList>
    </citation>
    <scope>NUCLEOTIDE SEQUENCE [LARGE SCALE GENOMIC DNA]</scope>
    <source>
        <strain evidence="10">DF5081</strain>
    </source>
</reference>
<dbReference type="PRINTS" id="PR00480">
    <property type="entry name" value="ASTACIN"/>
</dbReference>
<evidence type="ECO:0000256" key="1">
    <source>
        <dbReference type="ARBA" id="ARBA00022723"/>
    </source>
</evidence>
<dbReference type="GO" id="GO:0008270">
    <property type="term" value="F:zinc ion binding"/>
    <property type="evidence" value="ECO:0007669"/>
    <property type="project" value="UniProtKB-UniRule"/>
</dbReference>
<organism evidence="9 10">
    <name type="scientific">Caenorhabditis japonica</name>
    <dbReference type="NCBI Taxonomy" id="281687"/>
    <lineage>
        <taxon>Eukaryota</taxon>
        <taxon>Metazoa</taxon>
        <taxon>Ecdysozoa</taxon>
        <taxon>Nematoda</taxon>
        <taxon>Chromadorea</taxon>
        <taxon>Rhabditida</taxon>
        <taxon>Rhabditina</taxon>
        <taxon>Rhabditomorpha</taxon>
        <taxon>Rhabditoidea</taxon>
        <taxon>Rhabditidae</taxon>
        <taxon>Peloderinae</taxon>
        <taxon>Caenorhabditis</taxon>
    </lineage>
</organism>
<protein>
    <recommendedName>
        <fullName evidence="6">Metalloendopeptidase</fullName>
        <ecNumber evidence="6">3.4.24.-</ecNumber>
    </recommendedName>
</protein>
<dbReference type="Gene3D" id="3.40.390.10">
    <property type="entry name" value="Collagenase (Catalytic Domain)"/>
    <property type="match status" value="1"/>
</dbReference>
<evidence type="ECO:0000256" key="7">
    <source>
        <dbReference type="SAM" id="MobiDB-lite"/>
    </source>
</evidence>
<evidence type="ECO:0000313" key="10">
    <source>
        <dbReference type="Proteomes" id="UP000005237"/>
    </source>
</evidence>
<keyword evidence="4" id="KW-1015">Disulfide bond</keyword>
<evidence type="ECO:0000259" key="8">
    <source>
        <dbReference type="PROSITE" id="PS51864"/>
    </source>
</evidence>
<dbReference type="PANTHER" id="PTHR10127:SF826">
    <property type="entry name" value="ZINC METALLOPROTEINASE NAS-25"/>
    <property type="match status" value="1"/>
</dbReference>
<evidence type="ECO:0000313" key="9">
    <source>
        <dbReference type="EnsemblMetazoa" id="CJA04872a.1"/>
    </source>
</evidence>
<dbReference type="EC" id="3.4.24.-" evidence="6"/>
<keyword evidence="1 5" id="KW-0479">Metal-binding</keyword>
<accession>A0A8R1HNU7</accession>
<dbReference type="InterPro" id="IPR001506">
    <property type="entry name" value="Peptidase_M12A"/>
</dbReference>
<keyword evidence="3 5" id="KW-0482">Metalloprotease</keyword>
<dbReference type="InterPro" id="IPR024079">
    <property type="entry name" value="MetalloPept_cat_dom_sf"/>
</dbReference>
<dbReference type="GO" id="GO:0004222">
    <property type="term" value="F:metalloendopeptidase activity"/>
    <property type="evidence" value="ECO:0007669"/>
    <property type="project" value="UniProtKB-UniRule"/>
</dbReference>
<dbReference type="EnsemblMetazoa" id="CJA04872a.1">
    <property type="protein sequence ID" value="CJA04872a.1"/>
    <property type="gene ID" value="WBGene00124075"/>
</dbReference>
<evidence type="ECO:0000256" key="4">
    <source>
        <dbReference type="ARBA" id="ARBA00023157"/>
    </source>
</evidence>
<dbReference type="InterPro" id="IPR000742">
    <property type="entry name" value="EGF"/>
</dbReference>
<feature type="active site" evidence="5">
    <location>
        <position position="351"/>
    </location>
</feature>
<dbReference type="AlphaFoldDB" id="A0A8R1HNU7"/>
<feature type="compositionally biased region" description="Basic and acidic residues" evidence="7">
    <location>
        <begin position="82"/>
        <end position="95"/>
    </location>
</feature>
<evidence type="ECO:0000256" key="3">
    <source>
        <dbReference type="ARBA" id="ARBA00023049"/>
    </source>
</evidence>
<feature type="binding site" evidence="5">
    <location>
        <position position="350"/>
    </location>
    <ligand>
        <name>Zn(2+)</name>
        <dbReference type="ChEBI" id="CHEBI:29105"/>
        <note>catalytic</note>
    </ligand>
</feature>
<dbReference type="PROSITE" id="PS51864">
    <property type="entry name" value="ASTACIN"/>
    <property type="match status" value="1"/>
</dbReference>
<feature type="domain" description="Peptidase M12A" evidence="8">
    <location>
        <begin position="258"/>
        <end position="453"/>
    </location>
</feature>
<proteinExistence type="predicted"/>
<name>A0A8R1HNU7_CAEJA</name>
<keyword evidence="2 5" id="KW-0862">Zinc</keyword>
<dbReference type="PROSITE" id="PS01186">
    <property type="entry name" value="EGF_2"/>
    <property type="match status" value="1"/>
</dbReference>
<dbReference type="SUPFAM" id="SSF55486">
    <property type="entry name" value="Metalloproteases ('zincins'), catalytic domain"/>
    <property type="match status" value="1"/>
</dbReference>
<comment type="caution">
    <text evidence="5">Lacks conserved residue(s) required for the propagation of feature annotation.</text>
</comment>
<dbReference type="PANTHER" id="PTHR10127">
    <property type="entry name" value="DISCOIDIN, CUB, EGF, LAMININ , AND ZINC METALLOPROTEASE DOMAIN CONTAINING"/>
    <property type="match status" value="1"/>
</dbReference>
<dbReference type="Proteomes" id="UP000005237">
    <property type="component" value="Unassembled WGS sequence"/>
</dbReference>
<comment type="cofactor">
    <cofactor evidence="5 6">
        <name>Zn(2+)</name>
        <dbReference type="ChEBI" id="CHEBI:29105"/>
    </cofactor>
    <text evidence="5 6">Binds 1 zinc ion per subunit.</text>
</comment>
<reference evidence="9" key="2">
    <citation type="submission" date="2022-06" db="UniProtKB">
        <authorList>
            <consortium name="EnsemblMetazoa"/>
        </authorList>
    </citation>
    <scope>IDENTIFICATION</scope>
    <source>
        <strain evidence="9">DF5081</strain>
    </source>
</reference>
<dbReference type="CDD" id="cd04280">
    <property type="entry name" value="ZnMc_astacin_like"/>
    <property type="match status" value="1"/>
</dbReference>
<feature type="region of interest" description="Disordered" evidence="7">
    <location>
        <begin position="1"/>
        <end position="95"/>
    </location>
</feature>
<evidence type="ECO:0000256" key="2">
    <source>
        <dbReference type="ARBA" id="ARBA00022833"/>
    </source>
</evidence>
<dbReference type="InterPro" id="IPR006026">
    <property type="entry name" value="Peptidase_Metallo"/>
</dbReference>
<feature type="binding site" evidence="5">
    <location>
        <position position="354"/>
    </location>
    <ligand>
        <name>Zn(2+)</name>
        <dbReference type="ChEBI" id="CHEBI:29105"/>
        <note>catalytic</note>
    </ligand>
</feature>
<keyword evidence="10" id="KW-1185">Reference proteome</keyword>
<keyword evidence="5 6" id="KW-0645">Protease</keyword>
<dbReference type="InterPro" id="IPR034035">
    <property type="entry name" value="Astacin-like_dom"/>
</dbReference>
<feature type="binding site" evidence="5">
    <location>
        <position position="360"/>
    </location>
    <ligand>
        <name>Zn(2+)</name>
        <dbReference type="ChEBI" id="CHEBI:29105"/>
        <note>catalytic</note>
    </ligand>
</feature>
<evidence type="ECO:0000256" key="6">
    <source>
        <dbReference type="RuleBase" id="RU361183"/>
    </source>
</evidence>
<dbReference type="GO" id="GO:0006508">
    <property type="term" value="P:proteolysis"/>
    <property type="evidence" value="ECO:0007669"/>
    <property type="project" value="UniProtKB-KW"/>
</dbReference>
<sequence>MAEETSLDDMVAPPAAEDVVDKIEDSAITPDDVEMADDRDGSTDSDEPAALSSGLRSRTAAGSDGSPVAEDNDSPIEINPELLKENKITDNEKPLLADADMLDNSFEDMPPVNEETEKELLGPAEQLQIEDQEDPHPAPSPRCPNKLPTDEEVHPMADLYGGYPIEEIPKELARRLAWTLSLEDIQAARNMTIPAITEPPLVMERPKREEREFNISFVRDIQPGEGVILMVVILAECSIPYYRMRGNYGSLGMRKVRQVQRDLSYRWPSNNVPYFVGNVTSTIKKTVRMAIEELQAWTCIRFERVSDMYKGDSVQIVDLGSCSSPIGRLEVGVQFVSLTKNCAGMGTAIHELMHAIGIEHTQSRSDRNQYLDILAQNIDQRDLPNFELLSSRLWANLVPYDYGSVMHYSADSFSNKDDQQTMLPTDRSFVETMGSLIPSFYDFDQINQYYQCYDACQKAYPVAVCANGGVPNPNNCQVCNCPMGYGGDLCDQRPDDCGTTLLASNEWKKQRLTVKFNKKDAEYFTFCTSWIMGPENRSLQVTYKITSDSVRREICTFGCYYGGIEVKHMKDPRMTNDRDCCMNTPINVTTTVNPLPVILYTDGTTLNYEISYRYI</sequence>
<dbReference type="SMART" id="SM00235">
    <property type="entry name" value="ZnMc"/>
    <property type="match status" value="1"/>
</dbReference>
<keyword evidence="5 6" id="KW-0378">Hydrolase</keyword>
<dbReference type="Pfam" id="PF01400">
    <property type="entry name" value="Astacin"/>
    <property type="match status" value="1"/>
</dbReference>
<evidence type="ECO:0000256" key="5">
    <source>
        <dbReference type="PROSITE-ProRule" id="PRU01211"/>
    </source>
</evidence>